<dbReference type="GO" id="GO:0003917">
    <property type="term" value="F:DNA topoisomerase type I (single strand cut, ATP-independent) activity"/>
    <property type="evidence" value="ECO:0007669"/>
    <property type="project" value="UniProtKB-EC"/>
</dbReference>
<feature type="active site" description="O-(5'-phospho-DNA)-tyrosine intermediate" evidence="10">
    <location>
        <position position="314"/>
    </location>
</feature>
<feature type="site" description="Interaction with DNA" evidence="10">
    <location>
        <position position="142"/>
    </location>
</feature>
<evidence type="ECO:0000256" key="3">
    <source>
        <dbReference type="ARBA" id="ARBA00022723"/>
    </source>
</evidence>
<dbReference type="SUPFAM" id="SSF47592">
    <property type="entry name" value="SWIB/MDM2 domain"/>
    <property type="match status" value="1"/>
</dbReference>
<dbReference type="SMART" id="SM00151">
    <property type="entry name" value="SWIB"/>
    <property type="match status" value="1"/>
</dbReference>
<dbReference type="InterPro" id="IPR034149">
    <property type="entry name" value="TOPRIM_TopoI"/>
</dbReference>
<evidence type="ECO:0000256" key="6">
    <source>
        <dbReference type="ARBA" id="ARBA00022842"/>
    </source>
</evidence>
<feature type="domain" description="Topo IA-type catalytic" evidence="14">
    <location>
        <begin position="128"/>
        <end position="579"/>
    </location>
</feature>
<dbReference type="Gene3D" id="1.10.290.10">
    <property type="entry name" value="Topoisomerase I, domain 4"/>
    <property type="match status" value="1"/>
</dbReference>
<evidence type="ECO:0000256" key="10">
    <source>
        <dbReference type="HAMAP-Rule" id="MF_00952"/>
    </source>
</evidence>
<dbReference type="Gene3D" id="1.10.245.10">
    <property type="entry name" value="SWIB/MDM2 domain"/>
    <property type="match status" value="1"/>
</dbReference>
<dbReference type="NCBIfam" id="TIGR01051">
    <property type="entry name" value="topA_bact"/>
    <property type="match status" value="1"/>
</dbReference>
<comment type="subunit">
    <text evidence="10">Monomer.</text>
</comment>
<dbReference type="InterPro" id="IPR013498">
    <property type="entry name" value="Topo_IA_Znf"/>
</dbReference>
<feature type="site" description="Interaction with DNA" evidence="10">
    <location>
        <position position="511"/>
    </location>
</feature>
<dbReference type="PANTHER" id="PTHR42785:SF1">
    <property type="entry name" value="DNA TOPOISOMERASE"/>
    <property type="match status" value="1"/>
</dbReference>
<feature type="domain" description="Toprim" evidence="12">
    <location>
        <begin position="3"/>
        <end position="112"/>
    </location>
</feature>
<dbReference type="Pfam" id="PF01751">
    <property type="entry name" value="Toprim"/>
    <property type="match status" value="1"/>
</dbReference>
<dbReference type="InterPro" id="IPR023405">
    <property type="entry name" value="Topo_IA_core_domain"/>
</dbReference>
<dbReference type="InterPro" id="IPR013826">
    <property type="entry name" value="Topo_IA_cen_sub3"/>
</dbReference>
<dbReference type="InterPro" id="IPR028612">
    <property type="entry name" value="Topoisom_1_IA"/>
</dbReference>
<dbReference type="SMART" id="SM00437">
    <property type="entry name" value="TOP1Ac"/>
    <property type="match status" value="1"/>
</dbReference>
<feature type="site" description="Interaction with DNA" evidence="10">
    <location>
        <position position="138"/>
    </location>
</feature>
<evidence type="ECO:0000313" key="16">
    <source>
        <dbReference type="Proteomes" id="UP000822862"/>
    </source>
</evidence>
<name>A0ABX8Z542_9BACT</name>
<keyword evidence="3" id="KW-0479">Metal-binding</keyword>
<dbReference type="PROSITE" id="PS51925">
    <property type="entry name" value="SWIB_MDM2"/>
    <property type="match status" value="1"/>
</dbReference>
<dbReference type="RefSeq" id="WP_194844625.1">
    <property type="nucleotide sequence ID" value="NZ_CP075585.1"/>
</dbReference>
<evidence type="ECO:0000256" key="9">
    <source>
        <dbReference type="ARBA" id="ARBA00023235"/>
    </source>
</evidence>
<dbReference type="PANTHER" id="PTHR42785">
    <property type="entry name" value="DNA TOPOISOMERASE, TYPE IA, CORE"/>
    <property type="match status" value="1"/>
</dbReference>
<dbReference type="EC" id="5.6.2.1" evidence="10"/>
<dbReference type="InterPro" id="IPR019835">
    <property type="entry name" value="SWIB_domain"/>
</dbReference>
<accession>A0ABX8Z542</accession>
<comment type="catalytic activity">
    <reaction evidence="1 10">
        <text>ATP-independent breakage of single-stranded DNA, followed by passage and rejoining.</text>
        <dbReference type="EC" id="5.6.2.1"/>
    </reaction>
</comment>
<comment type="similarity">
    <text evidence="2 10">Belongs to the type IA topoisomerase family.</text>
</comment>
<dbReference type="CDD" id="cd03363">
    <property type="entry name" value="TOPRIM_TopoIA_TopoI"/>
    <property type="match status" value="1"/>
</dbReference>
<dbReference type="Gene3D" id="1.10.460.10">
    <property type="entry name" value="Topoisomerase I, domain 2"/>
    <property type="match status" value="1"/>
</dbReference>
<comment type="function">
    <text evidence="10">Releases the supercoiling and torsional tension of DNA, which is introduced during the DNA replication and transcription, by transiently cleaving and rejoining one strand of the DNA duplex. Introduces a single-strand break via transesterification at a target site in duplex DNA. The scissile phosphodiester is attacked by the catalytic tyrosine of the enzyme, resulting in the formation of a DNA-(5'-phosphotyrosyl)-enzyme intermediate and the expulsion of a 3'-OH DNA strand. The free DNA strand then undergoes passage around the unbroken strand, thus removing DNA supercoils. Finally, in the religation step, the DNA 3'-OH attacks the covalent intermediate to expel the active-site tyrosine and restore the DNA phosphodiester backbone.</text>
</comment>
<dbReference type="HAMAP" id="MF_00952">
    <property type="entry name" value="Topoisom_1_prok"/>
    <property type="match status" value="1"/>
</dbReference>
<keyword evidence="7 10" id="KW-0799">Topoisomerase</keyword>
<dbReference type="Gene3D" id="2.70.20.10">
    <property type="entry name" value="Topoisomerase I, domain 3"/>
    <property type="match status" value="1"/>
</dbReference>
<protein>
    <recommendedName>
        <fullName evidence="10">DNA topoisomerase 1</fullName>
        <ecNumber evidence="10">5.6.2.1</ecNumber>
    </recommendedName>
    <alternativeName>
        <fullName evidence="10">DNA topoisomerase I</fullName>
    </alternativeName>
</protein>
<dbReference type="PROSITE" id="PS52039">
    <property type="entry name" value="TOPO_IA_2"/>
    <property type="match status" value="1"/>
</dbReference>
<proteinExistence type="inferred from homology"/>
<dbReference type="InterPro" id="IPR006171">
    <property type="entry name" value="TOPRIM_dom"/>
</dbReference>
<evidence type="ECO:0000256" key="5">
    <source>
        <dbReference type="ARBA" id="ARBA00022833"/>
    </source>
</evidence>
<dbReference type="NCBIfam" id="NF004966">
    <property type="entry name" value="PRK06319.1"/>
    <property type="match status" value="1"/>
</dbReference>
<keyword evidence="5" id="KW-0862">Zinc</keyword>
<dbReference type="SUPFAM" id="SSF56712">
    <property type="entry name" value="Prokaryotic type I DNA topoisomerase"/>
    <property type="match status" value="1"/>
</dbReference>
<reference evidence="15 16" key="1">
    <citation type="submission" date="2021-05" db="EMBL/GenBank/DDBJ databases">
        <title>Ecology and evolution of chlamydial symbionts of arthropods.</title>
        <authorList>
            <person name="Halter T."/>
            <person name="Sixt B.S."/>
            <person name="Toenshoff E.R."/>
            <person name="Koestlbacher S."/>
            <person name="Schulz F."/>
            <person name="Kostanjsek R."/>
            <person name="Collingro A."/>
            <person name="Hendrickx F."/>
            <person name="Horn M."/>
        </authorList>
    </citation>
    <scope>NUCLEOTIDE SEQUENCE [LARGE SCALE GENOMIC DNA]</scope>
    <source>
        <strain evidence="15 16">15C</strain>
    </source>
</reference>
<keyword evidence="8 10" id="KW-0238">DNA-binding</keyword>
<dbReference type="Pfam" id="PF01131">
    <property type="entry name" value="Topoisom_bac"/>
    <property type="match status" value="1"/>
</dbReference>
<dbReference type="InterPro" id="IPR003601">
    <property type="entry name" value="Topo_IA_2"/>
</dbReference>
<evidence type="ECO:0000256" key="1">
    <source>
        <dbReference type="ARBA" id="ARBA00000213"/>
    </source>
</evidence>
<dbReference type="Proteomes" id="UP000822862">
    <property type="component" value="Chromosome"/>
</dbReference>
<dbReference type="InterPro" id="IPR005733">
    <property type="entry name" value="TopoI_bac-type"/>
</dbReference>
<gene>
    <name evidence="10" type="primary">topA</name>
    <name evidence="15" type="ORF">RHAB15C_0001305</name>
</gene>
<sequence>MTKALIIVESPAKIKTLRKLLGSNYLFESSLGHIRDLPQKGFGIDVEKNFEPQYTIMPDKKDVIDRLKKAAKQVSIVYLSPDPDREGEAIAWHIASILPKGIKCKRVTFNAITKEAVSEALKHPRQIDQGLVDAQQARRLLDRIVGYKISPILMRRVQGARDGGLSAGRVQSVALKLVVDREKEIEVFIPVEYWNIQSILQTDKNSTPIYACLYAIDGKKVEKEAVPGKDCILINNEEAAHKIVTQLQNSSYKVQSVERKEKKRNPVPPFITSTLQQEASRHFGFSASRTMNIAQGLYEGIDLGNTGAEGLITYMRTDSVRIAPEEIDSAREYITKVYGKEFLPTQGKQYSSKKNAQDAHEAIRPTSLQYSPEEIKSYLTTDQYKLYLLIWRRFLASQMNPAIYDTVSCDIITNQKMLLRATGSILKFSGFLVVYEEKKDVSEKEEKKEDEKMLPSLVEGQPLLLLDVDVQQAFTRPPPRFTEASLVKELEKSGIGRPSTYATIMNKIQSRDYTVKEKGSLKPTELGRVIAHMLEENFKMIMDVGFTSAMEDELEEIAYNHKDWKVLLHDFWERFIPFVAAAEKEAFVPRVTTDINCPNCGHKLEKIWARNKYFYGCSNYPTCDFTTPLEALNFNKEDYDPNFNWDQLCPKCESAMKIRYGRFGTFLGCSRYPECKGIVNIPKKDEIPAQDLPTCPALGCDGKMVQRRSRFGKSFFSCSNYPDCDVIINNLDQLTEKYVDHPKTPYVSKKSKKGKKGSSKVKKTDKKSVKKPAKNAHLYTLSSELQVIVKEEKLSRPEVVKKMWEYIKKHNCQDKKNKRLIIPDAKLAKVFGSKEPIDMLKLAGLLTPHLQ</sequence>
<dbReference type="Pfam" id="PF01396">
    <property type="entry name" value="Zn_ribbon_Top1"/>
    <property type="match status" value="3"/>
</dbReference>
<feature type="site" description="Interaction with DNA" evidence="10">
    <location>
        <position position="147"/>
    </location>
</feature>
<keyword evidence="9 10" id="KW-0413">Isomerase</keyword>
<organism evidence="15 16">
    <name type="scientific">Candidatus Rhabdochlamydia porcellionis</name>
    <dbReference type="NCBI Taxonomy" id="225148"/>
    <lineage>
        <taxon>Bacteria</taxon>
        <taxon>Pseudomonadati</taxon>
        <taxon>Chlamydiota</taxon>
        <taxon>Chlamydiia</taxon>
        <taxon>Parachlamydiales</taxon>
        <taxon>Candidatus Rhabdochlamydiaceae</taxon>
        <taxon>Candidatus Rhabdochlamydia</taxon>
    </lineage>
</organism>
<dbReference type="InterPro" id="IPR036885">
    <property type="entry name" value="SWIB_MDM2_dom_sf"/>
</dbReference>
<dbReference type="InterPro" id="IPR003602">
    <property type="entry name" value="Topo_IA_DNA-bd_dom"/>
</dbReference>
<evidence type="ECO:0000313" key="15">
    <source>
        <dbReference type="EMBL" id="QZA59418.1"/>
    </source>
</evidence>
<feature type="region of interest" description="Interaction with DNA" evidence="10">
    <location>
        <begin position="166"/>
        <end position="171"/>
    </location>
</feature>
<dbReference type="CDD" id="cd00186">
    <property type="entry name" value="TOP1Ac"/>
    <property type="match status" value="1"/>
</dbReference>
<dbReference type="Gene3D" id="3.40.50.140">
    <property type="match status" value="1"/>
</dbReference>
<keyword evidence="4" id="KW-0863">Zinc-finger</keyword>
<dbReference type="PROSITE" id="PS50880">
    <property type="entry name" value="TOPRIM"/>
    <property type="match status" value="1"/>
</dbReference>
<dbReference type="Pfam" id="PF02201">
    <property type="entry name" value="SWIB"/>
    <property type="match status" value="1"/>
</dbReference>
<dbReference type="SMART" id="SM00493">
    <property type="entry name" value="TOPRIM"/>
    <property type="match status" value="1"/>
</dbReference>
<dbReference type="SMART" id="SM00436">
    <property type="entry name" value="TOP1Bc"/>
    <property type="match status" value="1"/>
</dbReference>
<evidence type="ECO:0000256" key="8">
    <source>
        <dbReference type="ARBA" id="ARBA00023125"/>
    </source>
</evidence>
<feature type="compositionally biased region" description="Basic residues" evidence="11">
    <location>
        <begin position="749"/>
        <end position="773"/>
    </location>
</feature>
<evidence type="ECO:0000259" key="13">
    <source>
        <dbReference type="PROSITE" id="PS51925"/>
    </source>
</evidence>
<dbReference type="InterPro" id="IPR023406">
    <property type="entry name" value="Topo_IA_AS"/>
</dbReference>
<feature type="site" description="Interaction with DNA" evidence="10">
    <location>
        <position position="33"/>
    </location>
</feature>
<dbReference type="Gene3D" id="3.30.65.10">
    <property type="entry name" value="Bacterial Topoisomerase I, domain 1"/>
    <property type="match status" value="2"/>
</dbReference>
<feature type="site" description="Interaction with DNA" evidence="10">
    <location>
        <position position="316"/>
    </location>
</feature>
<evidence type="ECO:0000256" key="7">
    <source>
        <dbReference type="ARBA" id="ARBA00023029"/>
    </source>
</evidence>
<keyword evidence="6" id="KW-0460">Magnesium</keyword>
<dbReference type="CDD" id="cd10567">
    <property type="entry name" value="SWIB-MDM2_like"/>
    <property type="match status" value="1"/>
</dbReference>
<dbReference type="InterPro" id="IPR013824">
    <property type="entry name" value="Topo_IA_cen_sub1"/>
</dbReference>
<evidence type="ECO:0000259" key="12">
    <source>
        <dbReference type="PROSITE" id="PS50880"/>
    </source>
</evidence>
<dbReference type="InterPro" id="IPR000380">
    <property type="entry name" value="Topo_IA"/>
</dbReference>
<dbReference type="PROSITE" id="PS00396">
    <property type="entry name" value="TOPO_IA_1"/>
    <property type="match status" value="1"/>
</dbReference>
<comment type="caution">
    <text evidence="10">Lacks conserved residue(s) required for the propagation of feature annotation.</text>
</comment>
<feature type="region of interest" description="Disordered" evidence="11">
    <location>
        <begin position="745"/>
        <end position="773"/>
    </location>
</feature>
<keyword evidence="16" id="KW-1185">Reference proteome</keyword>
<dbReference type="InterPro" id="IPR003121">
    <property type="entry name" value="SWIB_MDM2_domain"/>
</dbReference>
<dbReference type="PRINTS" id="PR00417">
    <property type="entry name" value="PRTPISMRASEI"/>
</dbReference>
<dbReference type="InterPro" id="IPR013497">
    <property type="entry name" value="Topo_IA_cen"/>
</dbReference>
<feature type="site" description="Interaction with DNA" evidence="10">
    <location>
        <position position="139"/>
    </location>
</feature>
<feature type="domain" description="DM2" evidence="13">
    <location>
        <begin position="774"/>
        <end position="851"/>
    </location>
</feature>
<evidence type="ECO:0000259" key="14">
    <source>
        <dbReference type="PROSITE" id="PS52039"/>
    </source>
</evidence>
<dbReference type="InterPro" id="IPR013825">
    <property type="entry name" value="Topo_IA_cen_sub2"/>
</dbReference>
<dbReference type="SUPFAM" id="SSF57783">
    <property type="entry name" value="Zinc beta-ribbon"/>
    <property type="match status" value="2"/>
</dbReference>
<evidence type="ECO:0000256" key="2">
    <source>
        <dbReference type="ARBA" id="ARBA00009446"/>
    </source>
</evidence>
<evidence type="ECO:0000256" key="11">
    <source>
        <dbReference type="SAM" id="MobiDB-lite"/>
    </source>
</evidence>
<dbReference type="EMBL" id="CP075585">
    <property type="protein sequence ID" value="QZA59418.1"/>
    <property type="molecule type" value="Genomic_DNA"/>
</dbReference>
<evidence type="ECO:0000256" key="4">
    <source>
        <dbReference type="ARBA" id="ARBA00022771"/>
    </source>
</evidence>